<dbReference type="PANTHER" id="PTHR46599">
    <property type="entry name" value="PIGGYBAC TRANSPOSABLE ELEMENT-DERIVED PROTEIN 4"/>
    <property type="match status" value="1"/>
</dbReference>
<dbReference type="InterPro" id="IPR029526">
    <property type="entry name" value="PGBD"/>
</dbReference>
<evidence type="ECO:0000256" key="1">
    <source>
        <dbReference type="SAM" id="MobiDB-lite"/>
    </source>
</evidence>
<reference evidence="3 4" key="1">
    <citation type="submission" date="2013-11" db="EMBL/GenBank/DDBJ databases">
        <title>Genome sequencing of Stegodyphus mimosarum.</title>
        <authorList>
            <person name="Bechsgaard J."/>
        </authorList>
    </citation>
    <scope>NUCLEOTIDE SEQUENCE [LARGE SCALE GENOMIC DNA]</scope>
</reference>
<protein>
    <submittedName>
        <fullName evidence="3">PiggyBac transposable element-derived protein 4</fullName>
    </submittedName>
</protein>
<dbReference type="PANTHER" id="PTHR46599:SF6">
    <property type="entry name" value="DUAL SPECIFICITY PHOSPHATASE 26"/>
    <property type="match status" value="1"/>
</dbReference>
<evidence type="ECO:0000313" key="4">
    <source>
        <dbReference type="Proteomes" id="UP000054359"/>
    </source>
</evidence>
<accession>A0A087TJV4</accession>
<sequence length="442" mass="51257">MAYKRKSTEYEKEMERLRTLLDEVESSSEEIDQDSENESDEEIYSSRESEFEQNGEDEGNPDFVKGLKGTVRNITEPLESWELFFNAKMIRSIVECTNIYIKKVSVNYTRDRDAKTTNDVEIRALFGLLYLCGLHKSSHTNTQDLWASDGSGIEILRNTMSYKRFNFLLRYLRLDNVTNREARKKLDKLAAVREFFADFNENCQKIHIIGEYVTIDEKLEKFRGRCFFRQYIPSKTAKYGIKIFALVDSRTFYSYSMEIYEGQQPEGPFRVENSPFQITKRLCTPLFRSGRNVTMDNWYTSYPLAKELLSKKLTIIGTLKRNKAEIPTEFVQTKTRSVYSSIFGFQKNATLVSYVPKKSKCVVLLSTMHRDDAIDESDDMKKPDIIHFYNATKGGVDKVDEMSSLYSTARKTNRWPKTLPAILVVRHGLTAKNGVNEVPILK</sequence>
<proteinExistence type="predicted"/>
<dbReference type="STRING" id="407821.A0A087TJV4"/>
<feature type="compositionally biased region" description="Acidic residues" evidence="1">
    <location>
        <begin position="22"/>
        <end position="43"/>
    </location>
</feature>
<evidence type="ECO:0000313" key="3">
    <source>
        <dbReference type="EMBL" id="KFM65393.1"/>
    </source>
</evidence>
<gene>
    <name evidence="3" type="ORF">X975_21548</name>
</gene>
<keyword evidence="4" id="KW-1185">Reference proteome</keyword>
<dbReference type="EMBL" id="KK115555">
    <property type="protein sequence ID" value="KFM65393.1"/>
    <property type="molecule type" value="Genomic_DNA"/>
</dbReference>
<organism evidence="3 4">
    <name type="scientific">Stegodyphus mimosarum</name>
    <name type="common">African social velvet spider</name>
    <dbReference type="NCBI Taxonomy" id="407821"/>
    <lineage>
        <taxon>Eukaryota</taxon>
        <taxon>Metazoa</taxon>
        <taxon>Ecdysozoa</taxon>
        <taxon>Arthropoda</taxon>
        <taxon>Chelicerata</taxon>
        <taxon>Arachnida</taxon>
        <taxon>Araneae</taxon>
        <taxon>Araneomorphae</taxon>
        <taxon>Entelegynae</taxon>
        <taxon>Eresoidea</taxon>
        <taxon>Eresidae</taxon>
        <taxon>Stegodyphus</taxon>
    </lineage>
</organism>
<name>A0A087TJV4_STEMI</name>
<feature type="compositionally biased region" description="Acidic residues" evidence="1">
    <location>
        <begin position="51"/>
        <end position="60"/>
    </location>
</feature>
<dbReference type="AlphaFoldDB" id="A0A087TJV4"/>
<feature type="non-terminal residue" evidence="3">
    <location>
        <position position="442"/>
    </location>
</feature>
<dbReference type="OMA" id="VECTNIY"/>
<dbReference type="Pfam" id="PF13843">
    <property type="entry name" value="DDE_Tnp_1_7"/>
    <property type="match status" value="1"/>
</dbReference>
<dbReference type="OrthoDB" id="6430771at2759"/>
<feature type="region of interest" description="Disordered" evidence="1">
    <location>
        <begin position="21"/>
        <end position="63"/>
    </location>
</feature>
<feature type="domain" description="PiggyBac transposable element-derived protein" evidence="2">
    <location>
        <begin position="77"/>
        <end position="419"/>
    </location>
</feature>
<evidence type="ECO:0000259" key="2">
    <source>
        <dbReference type="Pfam" id="PF13843"/>
    </source>
</evidence>
<dbReference type="Proteomes" id="UP000054359">
    <property type="component" value="Unassembled WGS sequence"/>
</dbReference>